<sequence>MHHDLCETPRNSYMTTTQLPDIVSLLDTASPVLSMPQVGEIARDVFGLTAAVSELAGERDRNFHLRVGETHYVLKVSNPAEDRQVIDFQTGALLHIASVDPGLPVPRVIPTRSGAAEWLLTCAGQEPRVIRVLSFLQGEPLYRVPTSAMLRRNLGRDAARLDLALRGFFHPAAGHELMWDLKHAIRVRDLLVHIQDREQRALAERFLDNFETNALPVLPRLRAQVIHNDLNPHNVLVSTSEHSRIAGIIDFGDMVHAPLVNNLAVAAAYQLASTGHPLEAMADLIAAYHSVLPLEPIELEILFDLIATRMVLTVAITGWRAARHPENEAYILRNNPQAWAGLERFDSLTRTDAQAYLRQACHAE</sequence>
<evidence type="ECO:0000313" key="11">
    <source>
        <dbReference type="Proteomes" id="UP000325684"/>
    </source>
</evidence>
<keyword evidence="2" id="KW-0963">Cytoplasm</keyword>
<evidence type="ECO:0000256" key="3">
    <source>
        <dbReference type="ARBA" id="ARBA00022679"/>
    </source>
</evidence>
<evidence type="ECO:0000256" key="6">
    <source>
        <dbReference type="ARBA" id="ARBA00037368"/>
    </source>
</evidence>
<comment type="catalytic activity">
    <reaction evidence="5">
        <text>(5R)-5-hydroxy-L-lysine + GTP = (5R)-5-phosphooxy-L-lysine + GDP + H(+)</text>
        <dbReference type="Rhea" id="RHEA:19049"/>
        <dbReference type="ChEBI" id="CHEBI:15378"/>
        <dbReference type="ChEBI" id="CHEBI:37565"/>
        <dbReference type="ChEBI" id="CHEBI:57882"/>
        <dbReference type="ChEBI" id="CHEBI:58189"/>
        <dbReference type="ChEBI" id="CHEBI:58357"/>
        <dbReference type="EC" id="2.7.1.81"/>
    </reaction>
</comment>
<dbReference type="GO" id="GO:0047992">
    <property type="term" value="F:hydroxylysine kinase activity"/>
    <property type="evidence" value="ECO:0007669"/>
    <property type="project" value="UniProtKB-EC"/>
</dbReference>
<dbReference type="InterPro" id="IPR050249">
    <property type="entry name" value="Pseudomonas-type_ThrB"/>
</dbReference>
<dbReference type="PANTHER" id="PTHR21064:SF1">
    <property type="entry name" value="HYDROXYLYSINE KINASE"/>
    <property type="match status" value="1"/>
</dbReference>
<comment type="function">
    <text evidence="6">Catalyzes the GTP-dependent phosphorylation of 5-hydroxy-L-lysine.</text>
</comment>
<evidence type="ECO:0000256" key="4">
    <source>
        <dbReference type="ARBA" id="ARBA00022777"/>
    </source>
</evidence>
<keyword evidence="3 10" id="KW-0808">Transferase</keyword>
<dbReference type="PANTHER" id="PTHR21064">
    <property type="entry name" value="AMINOGLYCOSIDE PHOSPHOTRANSFERASE DOMAIN-CONTAINING PROTEIN-RELATED"/>
    <property type="match status" value="1"/>
</dbReference>
<dbReference type="Proteomes" id="UP000325684">
    <property type="component" value="Unassembled WGS sequence"/>
</dbReference>
<keyword evidence="11" id="KW-1185">Reference proteome</keyword>
<dbReference type="GO" id="GO:0005737">
    <property type="term" value="C:cytoplasm"/>
    <property type="evidence" value="ECO:0007669"/>
    <property type="project" value="UniProtKB-SubCell"/>
</dbReference>
<gene>
    <name evidence="10" type="ORF">FEZ63_05415</name>
</gene>
<evidence type="ECO:0000313" key="10">
    <source>
        <dbReference type="EMBL" id="KAB0268433.1"/>
    </source>
</evidence>
<protein>
    <recommendedName>
        <fullName evidence="8">Hydroxylysine kinase</fullName>
        <ecNumber evidence="7">2.7.1.81</ecNumber>
    </recommendedName>
</protein>
<feature type="domain" description="Aminoglycoside phosphotransferase" evidence="9">
    <location>
        <begin position="57"/>
        <end position="282"/>
    </location>
</feature>
<evidence type="ECO:0000256" key="8">
    <source>
        <dbReference type="ARBA" id="ARBA00040505"/>
    </source>
</evidence>
<comment type="subcellular location">
    <subcellularLocation>
        <location evidence="1">Cytoplasm</location>
    </subcellularLocation>
</comment>
<evidence type="ECO:0000256" key="7">
    <source>
        <dbReference type="ARBA" id="ARBA00038873"/>
    </source>
</evidence>
<dbReference type="Gene3D" id="3.90.1200.10">
    <property type="match status" value="1"/>
</dbReference>
<evidence type="ECO:0000256" key="5">
    <source>
        <dbReference type="ARBA" id="ARBA00036820"/>
    </source>
</evidence>
<comment type="caution">
    <text evidence="10">The sequence shown here is derived from an EMBL/GenBank/DDBJ whole genome shotgun (WGS) entry which is preliminary data.</text>
</comment>
<evidence type="ECO:0000256" key="1">
    <source>
        <dbReference type="ARBA" id="ARBA00004496"/>
    </source>
</evidence>
<dbReference type="AlphaFoldDB" id="A0A5N3PFD9"/>
<accession>A0A5N3PFD9</accession>
<dbReference type="InterPro" id="IPR011009">
    <property type="entry name" value="Kinase-like_dom_sf"/>
</dbReference>
<name>A0A5N3PFD9_9HYPH</name>
<organism evidence="10 11">
    <name type="scientific">Microvirga brassicacearum</name>
    <dbReference type="NCBI Taxonomy" id="2580413"/>
    <lineage>
        <taxon>Bacteria</taxon>
        <taxon>Pseudomonadati</taxon>
        <taxon>Pseudomonadota</taxon>
        <taxon>Alphaproteobacteria</taxon>
        <taxon>Hyphomicrobiales</taxon>
        <taxon>Methylobacteriaceae</taxon>
        <taxon>Microvirga</taxon>
    </lineage>
</organism>
<proteinExistence type="predicted"/>
<dbReference type="Pfam" id="PF01636">
    <property type="entry name" value="APH"/>
    <property type="match status" value="1"/>
</dbReference>
<reference evidence="10 11" key="1">
    <citation type="journal article" date="2019" name="Microorganisms">
        <title>Genome Insights into the Novel Species Microvirga brassicacearum, a Rapeseed Endophyte with Biotechnological Potential.</title>
        <authorList>
            <person name="Jimenez-Gomez A."/>
            <person name="Saati-Santamaria Z."/>
            <person name="Igual J.M."/>
            <person name="Rivas R."/>
            <person name="Mateos P.F."/>
            <person name="Garcia-Fraile P."/>
        </authorList>
    </citation>
    <scope>NUCLEOTIDE SEQUENCE [LARGE SCALE GENOMIC DNA]</scope>
    <source>
        <strain evidence="10 11">CDVBN77</strain>
    </source>
</reference>
<dbReference type="InterPro" id="IPR002575">
    <property type="entry name" value="Aminoglycoside_PTrfase"/>
</dbReference>
<dbReference type="OrthoDB" id="156345at2"/>
<dbReference type="EC" id="2.7.1.81" evidence="7"/>
<evidence type="ECO:0000259" key="9">
    <source>
        <dbReference type="Pfam" id="PF01636"/>
    </source>
</evidence>
<dbReference type="SUPFAM" id="SSF56112">
    <property type="entry name" value="Protein kinase-like (PK-like)"/>
    <property type="match status" value="1"/>
</dbReference>
<keyword evidence="4" id="KW-0418">Kinase</keyword>
<dbReference type="EMBL" id="VCMV01000006">
    <property type="protein sequence ID" value="KAB0268433.1"/>
    <property type="molecule type" value="Genomic_DNA"/>
</dbReference>
<evidence type="ECO:0000256" key="2">
    <source>
        <dbReference type="ARBA" id="ARBA00022490"/>
    </source>
</evidence>